<protein>
    <submittedName>
        <fullName evidence="2">Uncharacterized protein</fullName>
    </submittedName>
</protein>
<dbReference type="EMBL" id="NWSH01000290">
    <property type="protein sequence ID" value="PCG77713.1"/>
    <property type="molecule type" value="Genomic_DNA"/>
</dbReference>
<reference evidence="2" key="1">
    <citation type="submission" date="2017-09" db="EMBL/GenBank/DDBJ databases">
        <title>Contemporary evolution of a Lepidopteran species, Heliothis virescens, in response to modern agricultural practices.</title>
        <authorList>
            <person name="Fritz M.L."/>
            <person name="Deyonke A.M."/>
            <person name="Papanicolaou A."/>
            <person name="Micinski S."/>
            <person name="Westbrook J."/>
            <person name="Gould F."/>
        </authorList>
    </citation>
    <scope>NUCLEOTIDE SEQUENCE [LARGE SCALE GENOMIC DNA]</scope>
    <source>
        <strain evidence="2">HvINT-</strain>
        <tissue evidence="2">Whole body</tissue>
    </source>
</reference>
<gene>
    <name evidence="2" type="ORF">B5V51_6499</name>
</gene>
<feature type="region of interest" description="Disordered" evidence="1">
    <location>
        <begin position="1"/>
        <end position="20"/>
    </location>
</feature>
<proteinExistence type="predicted"/>
<comment type="caution">
    <text evidence="2">The sequence shown here is derived from an EMBL/GenBank/DDBJ whole genome shotgun (WGS) entry which is preliminary data.</text>
</comment>
<dbReference type="AlphaFoldDB" id="A0A2A4K1S5"/>
<accession>A0A2A4K1S5</accession>
<organism evidence="2">
    <name type="scientific">Heliothis virescens</name>
    <name type="common">Tobacco budworm moth</name>
    <dbReference type="NCBI Taxonomy" id="7102"/>
    <lineage>
        <taxon>Eukaryota</taxon>
        <taxon>Metazoa</taxon>
        <taxon>Ecdysozoa</taxon>
        <taxon>Arthropoda</taxon>
        <taxon>Hexapoda</taxon>
        <taxon>Insecta</taxon>
        <taxon>Pterygota</taxon>
        <taxon>Neoptera</taxon>
        <taxon>Endopterygota</taxon>
        <taxon>Lepidoptera</taxon>
        <taxon>Glossata</taxon>
        <taxon>Ditrysia</taxon>
        <taxon>Noctuoidea</taxon>
        <taxon>Noctuidae</taxon>
        <taxon>Heliothinae</taxon>
        <taxon>Heliothis</taxon>
    </lineage>
</organism>
<evidence type="ECO:0000313" key="2">
    <source>
        <dbReference type="EMBL" id="PCG77713.1"/>
    </source>
</evidence>
<feature type="region of interest" description="Disordered" evidence="1">
    <location>
        <begin position="83"/>
        <end position="134"/>
    </location>
</feature>
<sequence>MAQSLITITQDTESNDNSMSTKEFLHFEKTCEAYKDSDEEIKMIFNEIKKLSAANKTEKVMSEDIDDVELILKRAEEMSHETENLFKSSPVAAALNAGSPNRSESGAIPQIKVTKPHETDEDRDHKESNYTKVR</sequence>
<feature type="compositionally biased region" description="Basic and acidic residues" evidence="1">
    <location>
        <begin position="115"/>
        <end position="134"/>
    </location>
</feature>
<evidence type="ECO:0000256" key="1">
    <source>
        <dbReference type="SAM" id="MobiDB-lite"/>
    </source>
</evidence>
<name>A0A2A4K1S5_HELVI</name>